<name>A0A6A0GS25_HYAAZ</name>
<feature type="compositionally biased region" description="Polar residues" evidence="5">
    <location>
        <begin position="75"/>
        <end position="89"/>
    </location>
</feature>
<dbReference type="Pfam" id="PF13414">
    <property type="entry name" value="TPR_11"/>
    <property type="match status" value="1"/>
</dbReference>
<dbReference type="PANTHER" id="PTHR45831:SF2">
    <property type="entry name" value="LD24721P"/>
    <property type="match status" value="1"/>
</dbReference>
<keyword evidence="2" id="KW-0677">Repeat</keyword>
<dbReference type="GeneID" id="108672950"/>
<dbReference type="InterPro" id="IPR011990">
    <property type="entry name" value="TPR-like_helical_dom_sf"/>
</dbReference>
<evidence type="ECO:0000256" key="1">
    <source>
        <dbReference type="ARBA" id="ARBA00008175"/>
    </source>
</evidence>
<dbReference type="PROSITE" id="PS50293">
    <property type="entry name" value="TPR_REGION"/>
    <property type="match status" value="1"/>
</dbReference>
<feature type="repeat" description="TPR" evidence="4">
    <location>
        <begin position="97"/>
        <end position="130"/>
    </location>
</feature>
<dbReference type="SUPFAM" id="SSF48452">
    <property type="entry name" value="TPR-like"/>
    <property type="match status" value="1"/>
</dbReference>
<dbReference type="AlphaFoldDB" id="A0A6A0GS25"/>
<dbReference type="OrthoDB" id="2335338at2759"/>
<dbReference type="InterPro" id="IPR047150">
    <property type="entry name" value="SGT"/>
</dbReference>
<feature type="compositionally biased region" description="Polar residues" evidence="5">
    <location>
        <begin position="336"/>
        <end position="355"/>
    </location>
</feature>
<reference evidence="9" key="4">
    <citation type="submission" date="2025-04" db="UniProtKB">
        <authorList>
            <consortium name="RefSeq"/>
        </authorList>
    </citation>
    <scope>IDENTIFICATION</scope>
    <source>
        <tissue evidence="9">Whole organism</tissue>
    </source>
</reference>
<dbReference type="GO" id="GO:0060090">
    <property type="term" value="F:molecular adaptor activity"/>
    <property type="evidence" value="ECO:0007669"/>
    <property type="project" value="TreeGrafter"/>
</dbReference>
<keyword evidence="8" id="KW-1185">Reference proteome</keyword>
<dbReference type="GO" id="GO:0006620">
    <property type="term" value="P:post-translational protein targeting to endoplasmic reticulum membrane"/>
    <property type="evidence" value="ECO:0007669"/>
    <property type="project" value="TreeGrafter"/>
</dbReference>
<evidence type="ECO:0000256" key="4">
    <source>
        <dbReference type="PROSITE-ProRule" id="PRU00339"/>
    </source>
</evidence>
<evidence type="ECO:0000256" key="2">
    <source>
        <dbReference type="ARBA" id="ARBA00022737"/>
    </source>
</evidence>
<sequence>MNRSVSKQLVHSFVEFLRSELAQGETALGAEAAESVEVALQCLETAYNLPASPAPNVELYAIFSEALNRQCVNSSIPQQQASGSSTQLPTDEDKARAEQLKAEGNARMKEGDFAASIQSYTQAIEKDPHNAVYYCNRAAAHSKLENHNAAIEDCKKALNLEPNYSKAYGRMGLAYSNVNKLTEARDCYKRALELEPENESYASNLSIAEEALAASAQQPANPLAGLLSGGGGLAGLAGAFNSSGAPDLSGFLANPALMNVATQLMSDPNMQNMMTNILSSGVAGGGGAPAAAPSATSSASATAPPPAAGGAPAAGGTGGGFPDMSALLNAGRQLAEQMQSQHPELLSQLRSQMGDQQPPSQQRPPQS</sequence>
<dbReference type="PANTHER" id="PTHR45831">
    <property type="entry name" value="LD24721P"/>
    <property type="match status" value="1"/>
</dbReference>
<dbReference type="Gene3D" id="1.20.5.420">
    <property type="entry name" value="Immunoglobulin FC, subunit C"/>
    <property type="match status" value="1"/>
</dbReference>
<reference evidence="7" key="2">
    <citation type="journal article" date="2018" name="Environ. Sci. Technol.">
        <title>The Toxicogenome of Hyalella azteca: A Model for Sediment Ecotoxicology and Evolutionary Toxicology.</title>
        <authorList>
            <person name="Poynton H.C."/>
            <person name="Hasenbein S."/>
            <person name="Benoit J.B."/>
            <person name="Sepulveda M.S."/>
            <person name="Poelchau M.F."/>
            <person name="Hughes D.S.T."/>
            <person name="Murali S.C."/>
            <person name="Chen S."/>
            <person name="Glastad K.M."/>
            <person name="Goodisman M.A.D."/>
            <person name="Werren J.H."/>
            <person name="Vineis J.H."/>
            <person name="Bowen J.L."/>
            <person name="Friedrich M."/>
            <person name="Jones J."/>
            <person name="Robertson H.M."/>
            <person name="Feyereisen R."/>
            <person name="Mechler-Hickson A."/>
            <person name="Mathers N."/>
            <person name="Lee C.E."/>
            <person name="Colbourne J.K."/>
            <person name="Biales A."/>
            <person name="Johnston J.S."/>
            <person name="Wellborn G.A."/>
            <person name="Rosendale A.J."/>
            <person name="Cridge A.G."/>
            <person name="Munoz-Torres M.C."/>
            <person name="Bain P.A."/>
            <person name="Manny A.R."/>
            <person name="Major K.M."/>
            <person name="Lambert F.N."/>
            <person name="Vulpe C.D."/>
            <person name="Tuck P."/>
            <person name="Blalock B.J."/>
            <person name="Lin Y.Y."/>
            <person name="Smith M.E."/>
            <person name="Ochoa-Acuna H."/>
            <person name="Chen M.M."/>
            <person name="Childers C.P."/>
            <person name="Qu J."/>
            <person name="Dugan S."/>
            <person name="Lee S.L."/>
            <person name="Chao H."/>
            <person name="Dinh H."/>
            <person name="Han Y."/>
            <person name="Doddapaneni H."/>
            <person name="Worley K.C."/>
            <person name="Muzny D.M."/>
            <person name="Gibbs R.A."/>
            <person name="Richards S."/>
        </authorList>
    </citation>
    <scope>NUCLEOTIDE SEQUENCE</scope>
    <source>
        <strain evidence="7">HAZT.00-mixed</strain>
        <tissue evidence="7">Whole organism</tissue>
    </source>
</reference>
<reference evidence="7" key="3">
    <citation type="submission" date="2019-06" db="EMBL/GenBank/DDBJ databases">
        <authorList>
            <person name="Poynton C."/>
            <person name="Hasenbein S."/>
            <person name="Benoit J.B."/>
            <person name="Sepulveda M.S."/>
            <person name="Poelchau M.F."/>
            <person name="Murali S.C."/>
            <person name="Chen S."/>
            <person name="Glastad K.M."/>
            <person name="Werren J.H."/>
            <person name="Vineis J.H."/>
            <person name="Bowen J.L."/>
            <person name="Friedrich M."/>
            <person name="Jones J."/>
            <person name="Robertson H.M."/>
            <person name="Feyereisen R."/>
            <person name="Mechler-Hickson A."/>
            <person name="Mathers N."/>
            <person name="Lee C.E."/>
            <person name="Colbourne J.K."/>
            <person name="Biales A."/>
            <person name="Johnston J.S."/>
            <person name="Wellborn G.A."/>
            <person name="Rosendale A.J."/>
            <person name="Cridge A.G."/>
            <person name="Munoz-Torres M.C."/>
            <person name="Bain P.A."/>
            <person name="Manny A.R."/>
            <person name="Major K.M."/>
            <person name="Lambert F.N."/>
            <person name="Vulpe C.D."/>
            <person name="Tuck P."/>
            <person name="Blalock B.J."/>
            <person name="Lin Y.-Y."/>
            <person name="Smith M.E."/>
            <person name="Ochoa-Acuna H."/>
            <person name="Chen M.-J.M."/>
            <person name="Childers C.P."/>
            <person name="Qu J."/>
            <person name="Dugan S."/>
            <person name="Lee S.L."/>
            <person name="Chao H."/>
            <person name="Dinh H."/>
            <person name="Han Y."/>
            <person name="Doddapaneni H."/>
            <person name="Worley K.C."/>
            <person name="Muzny D.M."/>
            <person name="Gibbs R.A."/>
            <person name="Richards S."/>
        </authorList>
    </citation>
    <scope>NUCLEOTIDE SEQUENCE</scope>
    <source>
        <strain evidence="7">HAZT.00-mixed</strain>
        <tissue evidence="7">Whole organism</tissue>
    </source>
</reference>
<dbReference type="Pfam" id="PF00515">
    <property type="entry name" value="TPR_1"/>
    <property type="match status" value="1"/>
</dbReference>
<feature type="repeat" description="TPR" evidence="4">
    <location>
        <begin position="131"/>
        <end position="164"/>
    </location>
</feature>
<dbReference type="OMA" id="DMARNMM"/>
<dbReference type="Proteomes" id="UP000711488">
    <property type="component" value="Unassembled WGS sequence"/>
</dbReference>
<feature type="region of interest" description="Disordered" evidence="5">
    <location>
        <begin position="75"/>
        <end position="95"/>
    </location>
</feature>
<keyword evidence="3 4" id="KW-0802">TPR repeat</keyword>
<evidence type="ECO:0000313" key="9">
    <source>
        <dbReference type="RefSeq" id="XP_018016209.1"/>
    </source>
</evidence>
<dbReference type="Pfam" id="PF16546">
    <property type="entry name" value="SGTA_dimer"/>
    <property type="match status" value="1"/>
</dbReference>
<feature type="compositionally biased region" description="Low complexity" evidence="5">
    <location>
        <begin position="356"/>
        <end position="367"/>
    </location>
</feature>
<dbReference type="GO" id="GO:0072380">
    <property type="term" value="C:TRC complex"/>
    <property type="evidence" value="ECO:0007669"/>
    <property type="project" value="TreeGrafter"/>
</dbReference>
<feature type="compositionally biased region" description="Gly residues" evidence="5">
    <location>
        <begin position="312"/>
        <end position="321"/>
    </location>
</feature>
<dbReference type="Gene3D" id="1.25.40.10">
    <property type="entry name" value="Tetratricopeptide repeat domain"/>
    <property type="match status" value="1"/>
</dbReference>
<comment type="similarity">
    <text evidence="1">Belongs to the SGT family.</text>
</comment>
<reference evidence="7" key="1">
    <citation type="submission" date="2014-08" db="EMBL/GenBank/DDBJ databases">
        <authorList>
            <person name="Murali S."/>
            <person name="Richards S."/>
            <person name="Bandaranaike D."/>
            <person name="Bellair M."/>
            <person name="Blankenburg K."/>
            <person name="Chao H."/>
            <person name="Dinh H."/>
            <person name="Doddapaneni H."/>
            <person name="Dugan-Rocha S."/>
            <person name="Elkadiri S."/>
            <person name="Gnanaolivu R."/>
            <person name="Hughes D."/>
            <person name="Lee S."/>
            <person name="Li M."/>
            <person name="Ming W."/>
            <person name="Munidasa M."/>
            <person name="Muniz J."/>
            <person name="Nguyen L."/>
            <person name="Osuji N."/>
            <person name="Pu L.-L."/>
            <person name="Puazo M."/>
            <person name="Skinner E."/>
            <person name="Qu C."/>
            <person name="Quiroz J."/>
            <person name="Raj R."/>
            <person name="Weissenberger G."/>
            <person name="Xin Y."/>
            <person name="Zou X."/>
            <person name="Han Y."/>
            <person name="Worley K."/>
            <person name="Muzny D."/>
            <person name="Gibbs R."/>
        </authorList>
    </citation>
    <scope>NUCLEOTIDE SEQUENCE</scope>
    <source>
        <strain evidence="7">HAZT.00-mixed</strain>
        <tissue evidence="7">Whole organism</tissue>
    </source>
</reference>
<dbReference type="Proteomes" id="UP000694843">
    <property type="component" value="Unplaced"/>
</dbReference>
<feature type="repeat" description="TPR" evidence="4">
    <location>
        <begin position="165"/>
        <end position="198"/>
    </location>
</feature>
<evidence type="ECO:0000259" key="6">
    <source>
        <dbReference type="Pfam" id="PF16546"/>
    </source>
</evidence>
<feature type="domain" description="SGTA homodimerisation" evidence="6">
    <location>
        <begin position="6"/>
        <end position="56"/>
    </location>
</feature>
<evidence type="ECO:0000256" key="3">
    <source>
        <dbReference type="ARBA" id="ARBA00022803"/>
    </source>
</evidence>
<dbReference type="KEGG" id="hazt:108672950"/>
<dbReference type="InterPro" id="IPR032374">
    <property type="entry name" value="SGTA_dimer"/>
</dbReference>
<evidence type="ECO:0000313" key="7">
    <source>
        <dbReference type="EMBL" id="KAA0184387.1"/>
    </source>
</evidence>
<protein>
    <submittedName>
        <fullName evidence="9">Small glutamine-rich tetratricopeptide repeat-containing protein alpha-like</fullName>
    </submittedName>
</protein>
<organism evidence="7">
    <name type="scientific">Hyalella azteca</name>
    <name type="common">Amphipod</name>
    <dbReference type="NCBI Taxonomy" id="294128"/>
    <lineage>
        <taxon>Eukaryota</taxon>
        <taxon>Metazoa</taxon>
        <taxon>Ecdysozoa</taxon>
        <taxon>Arthropoda</taxon>
        <taxon>Crustacea</taxon>
        <taxon>Multicrustacea</taxon>
        <taxon>Malacostraca</taxon>
        <taxon>Eumalacostraca</taxon>
        <taxon>Peracarida</taxon>
        <taxon>Amphipoda</taxon>
        <taxon>Senticaudata</taxon>
        <taxon>Talitrida</taxon>
        <taxon>Talitroidea</taxon>
        <taxon>Hyalellidae</taxon>
        <taxon>Hyalella</taxon>
    </lineage>
</organism>
<dbReference type="SMART" id="SM00028">
    <property type="entry name" value="TPR"/>
    <property type="match status" value="3"/>
</dbReference>
<proteinExistence type="inferred from homology"/>
<dbReference type="InterPro" id="IPR019734">
    <property type="entry name" value="TPR_rpt"/>
</dbReference>
<dbReference type="EMBL" id="JQDR03016986">
    <property type="protein sequence ID" value="KAA0184387.1"/>
    <property type="molecule type" value="Genomic_DNA"/>
</dbReference>
<feature type="compositionally biased region" description="Low complexity" evidence="5">
    <location>
        <begin position="289"/>
        <end position="302"/>
    </location>
</feature>
<dbReference type="RefSeq" id="XP_018016209.1">
    <property type="nucleotide sequence ID" value="XM_018160720.1"/>
</dbReference>
<dbReference type="PROSITE" id="PS50005">
    <property type="entry name" value="TPR"/>
    <property type="match status" value="3"/>
</dbReference>
<gene>
    <name evidence="9" type="primary">LOC108672950</name>
    <name evidence="7" type="ORF">HAZT_HAZT004002</name>
</gene>
<accession>A0A6A0GS25</accession>
<evidence type="ECO:0000256" key="5">
    <source>
        <dbReference type="SAM" id="MobiDB-lite"/>
    </source>
</evidence>
<evidence type="ECO:0000313" key="8">
    <source>
        <dbReference type="Proteomes" id="UP000694843"/>
    </source>
</evidence>
<feature type="region of interest" description="Disordered" evidence="5">
    <location>
        <begin position="283"/>
        <end position="367"/>
    </location>
</feature>
<dbReference type="GO" id="GO:0016020">
    <property type="term" value="C:membrane"/>
    <property type="evidence" value="ECO:0007669"/>
    <property type="project" value="TreeGrafter"/>
</dbReference>